<dbReference type="PANTHER" id="PTHR36509">
    <property type="entry name" value="BLL3101 PROTEIN"/>
    <property type="match status" value="1"/>
</dbReference>
<dbReference type="EMBL" id="BMLY01000005">
    <property type="protein sequence ID" value="GGP27084.1"/>
    <property type="molecule type" value="Genomic_DNA"/>
</dbReference>
<proteinExistence type="predicted"/>
<dbReference type="Proteomes" id="UP000621859">
    <property type="component" value="Unassembled WGS sequence"/>
</dbReference>
<keyword evidence="3" id="KW-1185">Reference proteome</keyword>
<dbReference type="PANTHER" id="PTHR36509:SF2">
    <property type="entry name" value="BLL3101 PROTEIN"/>
    <property type="match status" value="1"/>
</dbReference>
<sequence length="179" mass="19747">MRAIQDAPFIPIAAVAQASESRQGWSFNRGLDSFGYNYPMRAVVAGAYLGGNGEKEAVYPLRYTDSQNQPLDGANDYTVKFSGEPPNNAFWSLTIYDATTKMLIENSISRYKFGSDTKGIKKNADGSFTVTVSPNKPADGGNWLPSPKGGFYAILRIYQPKEEVLSGAWKLPEFERVNK</sequence>
<protein>
    <recommendedName>
        <fullName evidence="1">DUF1214 domain-containing protein</fullName>
    </recommendedName>
</protein>
<accession>A0ABQ2PPB8</accession>
<reference evidence="3" key="1">
    <citation type="journal article" date="2019" name="Int. J. Syst. Evol. Microbiol.">
        <title>The Global Catalogue of Microorganisms (GCM) 10K type strain sequencing project: providing services to taxonomists for standard genome sequencing and annotation.</title>
        <authorList>
            <consortium name="The Broad Institute Genomics Platform"/>
            <consortium name="The Broad Institute Genome Sequencing Center for Infectious Disease"/>
            <person name="Wu L."/>
            <person name="Ma J."/>
        </authorList>
    </citation>
    <scope>NUCLEOTIDE SEQUENCE [LARGE SCALE GENOMIC DNA]</scope>
    <source>
        <strain evidence="3">CGMCC 1.8860</strain>
    </source>
</reference>
<comment type="caution">
    <text evidence="2">The sequence shown here is derived from an EMBL/GenBank/DDBJ whole genome shotgun (WGS) entry which is preliminary data.</text>
</comment>
<dbReference type="RefSeq" id="WP_229679171.1">
    <property type="nucleotide sequence ID" value="NZ_BMLY01000005.1"/>
</dbReference>
<dbReference type="Pfam" id="PF06742">
    <property type="entry name" value="DUF1214"/>
    <property type="match status" value="1"/>
</dbReference>
<feature type="domain" description="DUF1214" evidence="1">
    <location>
        <begin position="56"/>
        <end position="162"/>
    </location>
</feature>
<dbReference type="InterPro" id="IPR010621">
    <property type="entry name" value="DUF1214"/>
</dbReference>
<dbReference type="SUPFAM" id="SSF160935">
    <property type="entry name" value="VPA0735-like"/>
    <property type="match status" value="1"/>
</dbReference>
<evidence type="ECO:0000313" key="3">
    <source>
        <dbReference type="Proteomes" id="UP000621859"/>
    </source>
</evidence>
<evidence type="ECO:0000313" key="2">
    <source>
        <dbReference type="EMBL" id="GGP27084.1"/>
    </source>
</evidence>
<organism evidence="2 3">
    <name type="scientific">Silvimonas amylolytica</name>
    <dbReference type="NCBI Taxonomy" id="449663"/>
    <lineage>
        <taxon>Bacteria</taxon>
        <taxon>Pseudomonadati</taxon>
        <taxon>Pseudomonadota</taxon>
        <taxon>Betaproteobacteria</taxon>
        <taxon>Neisseriales</taxon>
        <taxon>Chitinibacteraceae</taxon>
        <taxon>Silvimonas</taxon>
    </lineage>
</organism>
<name>A0ABQ2PPB8_9NEIS</name>
<evidence type="ECO:0000259" key="1">
    <source>
        <dbReference type="Pfam" id="PF06742"/>
    </source>
</evidence>
<dbReference type="InterPro" id="IPR037049">
    <property type="entry name" value="DUF1214_C_sf"/>
</dbReference>
<dbReference type="Gene3D" id="2.60.120.600">
    <property type="entry name" value="Domain of unknown function DUF1214, C-terminal domain"/>
    <property type="match status" value="1"/>
</dbReference>
<gene>
    <name evidence="2" type="ORF">GCM10010971_29030</name>
</gene>